<evidence type="ECO:0000313" key="3">
    <source>
        <dbReference type="Proteomes" id="UP000887567"/>
    </source>
</evidence>
<keyword evidence="1" id="KW-1133">Transmembrane helix</keyword>
<proteinExistence type="predicted"/>
<accession>A0A913WR16</accession>
<name>A0A913WR16_EXADI</name>
<dbReference type="GeneID" id="110232053"/>
<keyword evidence="1" id="KW-0812">Transmembrane</keyword>
<dbReference type="KEGG" id="epa:110232053"/>
<feature type="transmembrane region" description="Helical" evidence="1">
    <location>
        <begin position="87"/>
        <end position="116"/>
    </location>
</feature>
<sequence>MYAVREQKVIADGLEYTKRTEIIATNEGFVALEATTLAAQQQQQPRPAMLPAITDSPPEPKPCCDYGCCECDDNFKWYSFVGKGAGIILLLILLYLIGIVAFVAFIAVIAAIYIALGAIACLCGSDDN</sequence>
<dbReference type="EnsemblMetazoa" id="XM_021037157.2">
    <property type="protein sequence ID" value="XP_020892816.1"/>
    <property type="gene ID" value="LOC110232053"/>
</dbReference>
<protein>
    <submittedName>
        <fullName evidence="2">Uncharacterized protein</fullName>
    </submittedName>
</protein>
<evidence type="ECO:0000313" key="2">
    <source>
        <dbReference type="EnsemblMetazoa" id="XP_020892816.1"/>
    </source>
</evidence>
<dbReference type="AlphaFoldDB" id="A0A913WR16"/>
<keyword evidence="3" id="KW-1185">Reference proteome</keyword>
<reference evidence="2" key="1">
    <citation type="submission" date="2022-11" db="UniProtKB">
        <authorList>
            <consortium name="EnsemblMetazoa"/>
        </authorList>
    </citation>
    <scope>IDENTIFICATION</scope>
</reference>
<evidence type="ECO:0000256" key="1">
    <source>
        <dbReference type="SAM" id="Phobius"/>
    </source>
</evidence>
<dbReference type="Proteomes" id="UP000887567">
    <property type="component" value="Unplaced"/>
</dbReference>
<dbReference type="RefSeq" id="XP_020892816.1">
    <property type="nucleotide sequence ID" value="XM_021037157.2"/>
</dbReference>
<keyword evidence="1" id="KW-0472">Membrane</keyword>
<organism evidence="2 3">
    <name type="scientific">Exaiptasia diaphana</name>
    <name type="common">Tropical sea anemone</name>
    <name type="synonym">Aiptasia pulchella</name>
    <dbReference type="NCBI Taxonomy" id="2652724"/>
    <lineage>
        <taxon>Eukaryota</taxon>
        <taxon>Metazoa</taxon>
        <taxon>Cnidaria</taxon>
        <taxon>Anthozoa</taxon>
        <taxon>Hexacorallia</taxon>
        <taxon>Actiniaria</taxon>
        <taxon>Aiptasiidae</taxon>
        <taxon>Exaiptasia</taxon>
    </lineage>
</organism>